<feature type="signal peptide" evidence="2">
    <location>
        <begin position="1"/>
        <end position="17"/>
    </location>
</feature>
<feature type="chain" id="PRO_5026650007" evidence="2">
    <location>
        <begin position="18"/>
        <end position="103"/>
    </location>
</feature>
<name>A0A6L9L4R3_9BACT</name>
<dbReference type="AlphaFoldDB" id="A0A6L9L4R3"/>
<feature type="compositionally biased region" description="Polar residues" evidence="1">
    <location>
        <begin position="71"/>
        <end position="82"/>
    </location>
</feature>
<sequence>MNVITLLFLLMASYVHAQIPSTNVRRDSLPVTPDAGNMPNVRPNNSFYRAPGDPDNVVRATLDNMPIKVPDSSTRYSIQQMPGTYRRQNRPGSSIPKITPTPK</sequence>
<keyword evidence="4" id="KW-1185">Reference proteome</keyword>
<feature type="region of interest" description="Disordered" evidence="1">
    <location>
        <begin position="68"/>
        <end position="103"/>
    </location>
</feature>
<evidence type="ECO:0000256" key="1">
    <source>
        <dbReference type="SAM" id="MobiDB-lite"/>
    </source>
</evidence>
<evidence type="ECO:0000256" key="2">
    <source>
        <dbReference type="SAM" id="SignalP"/>
    </source>
</evidence>
<evidence type="ECO:0000313" key="4">
    <source>
        <dbReference type="Proteomes" id="UP000474175"/>
    </source>
</evidence>
<dbReference type="RefSeq" id="WP_163947459.1">
    <property type="nucleotide sequence ID" value="NZ_JAAFZH010000004.1"/>
</dbReference>
<accession>A0A6L9L4R3</accession>
<evidence type="ECO:0000313" key="3">
    <source>
        <dbReference type="EMBL" id="NDU95440.1"/>
    </source>
</evidence>
<reference evidence="3 4" key="1">
    <citation type="submission" date="2020-02" db="EMBL/GenBank/DDBJ databases">
        <title>Draft genome sequence of two Spirosoma agri KCTC 52727 and Spirosoma terrae KCTC 52035.</title>
        <authorList>
            <person name="Rojas J."/>
            <person name="Ambika Manirajan B."/>
            <person name="Suarez C."/>
            <person name="Ratering S."/>
            <person name="Schnell S."/>
        </authorList>
    </citation>
    <scope>NUCLEOTIDE SEQUENCE [LARGE SCALE GENOMIC DNA]</scope>
    <source>
        <strain evidence="3 4">KCTC 52035</strain>
    </source>
</reference>
<feature type="region of interest" description="Disordered" evidence="1">
    <location>
        <begin position="25"/>
        <end position="53"/>
    </location>
</feature>
<dbReference type="EMBL" id="JAAFZH010000004">
    <property type="protein sequence ID" value="NDU95440.1"/>
    <property type="molecule type" value="Genomic_DNA"/>
</dbReference>
<comment type="caution">
    <text evidence="3">The sequence shown here is derived from an EMBL/GenBank/DDBJ whole genome shotgun (WGS) entry which is preliminary data.</text>
</comment>
<proteinExistence type="predicted"/>
<gene>
    <name evidence="3" type="ORF">GK108_11200</name>
</gene>
<dbReference type="Proteomes" id="UP000474175">
    <property type="component" value="Unassembled WGS sequence"/>
</dbReference>
<organism evidence="3 4">
    <name type="scientific">Spirosoma terrae</name>
    <dbReference type="NCBI Taxonomy" id="1968276"/>
    <lineage>
        <taxon>Bacteria</taxon>
        <taxon>Pseudomonadati</taxon>
        <taxon>Bacteroidota</taxon>
        <taxon>Cytophagia</taxon>
        <taxon>Cytophagales</taxon>
        <taxon>Cytophagaceae</taxon>
        <taxon>Spirosoma</taxon>
    </lineage>
</organism>
<keyword evidence="2" id="KW-0732">Signal</keyword>
<protein>
    <submittedName>
        <fullName evidence="3">Uncharacterized protein</fullName>
    </submittedName>
</protein>